<evidence type="ECO:0000313" key="2">
    <source>
        <dbReference type="EMBL" id="GHH76467.1"/>
    </source>
</evidence>
<accession>A0A919KXI6</accession>
<dbReference type="PROSITE" id="PS51257">
    <property type="entry name" value="PROKAR_LIPOPROTEIN"/>
    <property type="match status" value="1"/>
</dbReference>
<protein>
    <recommendedName>
        <fullName evidence="4">Peptidase inhibitor family I36</fullName>
    </recommendedName>
</protein>
<feature type="signal peptide" evidence="1">
    <location>
        <begin position="1"/>
        <end position="26"/>
    </location>
</feature>
<keyword evidence="1" id="KW-0732">Signal</keyword>
<dbReference type="RefSeq" id="WP_189670569.1">
    <property type="nucleotide sequence ID" value="NZ_BNAS01000005.1"/>
</dbReference>
<sequence>MRKISVLLATLGLVATGALFPMSVQASTACDNAWDAAKSGYFFAYDATNCGRTLGADVGNDVDWNDRTGAFQQGDGDKAESLLHKGTSGLAVQVFDHAHFGGNWSCIKKSEYYVSNLLDDRLEAGPGGAPAANTISSHRWVNAKDCGVYFLH</sequence>
<keyword evidence="3" id="KW-1185">Reference proteome</keyword>
<evidence type="ECO:0000256" key="1">
    <source>
        <dbReference type="SAM" id="SignalP"/>
    </source>
</evidence>
<reference evidence="2" key="1">
    <citation type="journal article" date="2014" name="Int. J. Syst. Evol. Microbiol.">
        <title>Complete genome sequence of Corynebacterium casei LMG S-19264T (=DSM 44701T), isolated from a smear-ripened cheese.</title>
        <authorList>
            <consortium name="US DOE Joint Genome Institute (JGI-PGF)"/>
            <person name="Walter F."/>
            <person name="Albersmeier A."/>
            <person name="Kalinowski J."/>
            <person name="Ruckert C."/>
        </authorList>
    </citation>
    <scope>NUCLEOTIDE SEQUENCE</scope>
    <source>
        <strain evidence="2">CGMCC 4.7398</strain>
    </source>
</reference>
<comment type="caution">
    <text evidence="2">The sequence shown here is derived from an EMBL/GenBank/DDBJ whole genome shotgun (WGS) entry which is preliminary data.</text>
</comment>
<organism evidence="2 3">
    <name type="scientific">Promicromonospora soli</name>
    <dbReference type="NCBI Taxonomy" id="2035533"/>
    <lineage>
        <taxon>Bacteria</taxon>
        <taxon>Bacillati</taxon>
        <taxon>Actinomycetota</taxon>
        <taxon>Actinomycetes</taxon>
        <taxon>Micrococcales</taxon>
        <taxon>Promicromonosporaceae</taxon>
        <taxon>Promicromonospora</taxon>
    </lineage>
</organism>
<dbReference type="AlphaFoldDB" id="A0A919KXI6"/>
<feature type="chain" id="PRO_5036872916" description="Peptidase inhibitor family I36" evidence="1">
    <location>
        <begin position="27"/>
        <end position="152"/>
    </location>
</feature>
<reference evidence="2" key="2">
    <citation type="submission" date="2020-09" db="EMBL/GenBank/DDBJ databases">
        <authorList>
            <person name="Sun Q."/>
            <person name="Zhou Y."/>
        </authorList>
    </citation>
    <scope>NUCLEOTIDE SEQUENCE</scope>
    <source>
        <strain evidence="2">CGMCC 4.7398</strain>
    </source>
</reference>
<evidence type="ECO:0008006" key="4">
    <source>
        <dbReference type="Google" id="ProtNLM"/>
    </source>
</evidence>
<evidence type="ECO:0000313" key="3">
    <source>
        <dbReference type="Proteomes" id="UP000627369"/>
    </source>
</evidence>
<dbReference type="EMBL" id="BNAS01000005">
    <property type="protein sequence ID" value="GHH76467.1"/>
    <property type="molecule type" value="Genomic_DNA"/>
</dbReference>
<proteinExistence type="predicted"/>
<gene>
    <name evidence="2" type="ORF">GCM10017772_35200</name>
</gene>
<name>A0A919KXI6_9MICO</name>
<dbReference type="Proteomes" id="UP000627369">
    <property type="component" value="Unassembled WGS sequence"/>
</dbReference>